<dbReference type="EMBL" id="KN833706">
    <property type="protein sequence ID" value="KIK25730.1"/>
    <property type="molecule type" value="Genomic_DNA"/>
</dbReference>
<dbReference type="HOGENOM" id="CLU_883139_0_0_1"/>
<dbReference type="AlphaFoldDB" id="A0A0C9YL31"/>
<gene>
    <name evidence="2" type="ORF">PISMIDRAFT_22790</name>
</gene>
<reference evidence="2 3" key="1">
    <citation type="submission" date="2014-04" db="EMBL/GenBank/DDBJ databases">
        <authorList>
            <consortium name="DOE Joint Genome Institute"/>
            <person name="Kuo A."/>
            <person name="Kohler A."/>
            <person name="Costa M.D."/>
            <person name="Nagy L.G."/>
            <person name="Floudas D."/>
            <person name="Copeland A."/>
            <person name="Barry K.W."/>
            <person name="Cichocki N."/>
            <person name="Veneault-Fourrey C."/>
            <person name="LaButti K."/>
            <person name="Lindquist E.A."/>
            <person name="Lipzen A."/>
            <person name="Lundell T."/>
            <person name="Morin E."/>
            <person name="Murat C."/>
            <person name="Sun H."/>
            <person name="Tunlid A."/>
            <person name="Henrissat B."/>
            <person name="Grigoriev I.V."/>
            <person name="Hibbett D.S."/>
            <person name="Martin F."/>
            <person name="Nordberg H.P."/>
            <person name="Cantor M.N."/>
            <person name="Hua S.X."/>
        </authorList>
    </citation>
    <scope>NUCLEOTIDE SEQUENCE [LARGE SCALE GENOMIC DNA]</scope>
    <source>
        <strain evidence="2 3">441</strain>
    </source>
</reference>
<sequence>MTSRDITQLINCLLWNAESMLTNMGASGAGAREVSSQITTAITGVAVRRGRQKHMADPGTETLENVATAKKEEKGKAKEGTGDIKTSWEHLLTPSEPKFKLKSDNSTQSAQSLTSKIEETISSGCVVLVHGWEPSPLHFFVEENIGMYRPPLSQEVSIQDAVKHAKQQAHKSKADLSDIHRTVMLKYLLGPFSDNVNTRLIPLNDCYLPREGPDMGKECFGMHTIHGDAERLQGWDLMSHGGFLTYPHHDAGGLCMYITVQSGTKVWGYFNMGTGSTTTRKELFNAWDDILLLDQEMNFKNHPLRVILLAKGYML</sequence>
<evidence type="ECO:0000313" key="2">
    <source>
        <dbReference type="EMBL" id="KIK25730.1"/>
    </source>
</evidence>
<name>A0A0C9YL31_9AGAM</name>
<accession>A0A0C9YL31</accession>
<organism evidence="2 3">
    <name type="scientific">Pisolithus microcarpus 441</name>
    <dbReference type="NCBI Taxonomy" id="765257"/>
    <lineage>
        <taxon>Eukaryota</taxon>
        <taxon>Fungi</taxon>
        <taxon>Dikarya</taxon>
        <taxon>Basidiomycota</taxon>
        <taxon>Agaricomycotina</taxon>
        <taxon>Agaricomycetes</taxon>
        <taxon>Agaricomycetidae</taxon>
        <taxon>Boletales</taxon>
        <taxon>Sclerodermatineae</taxon>
        <taxon>Pisolithaceae</taxon>
        <taxon>Pisolithus</taxon>
    </lineage>
</organism>
<feature type="region of interest" description="Disordered" evidence="1">
    <location>
        <begin position="68"/>
        <end position="88"/>
    </location>
</feature>
<dbReference type="OrthoDB" id="2692145at2759"/>
<evidence type="ECO:0008006" key="4">
    <source>
        <dbReference type="Google" id="ProtNLM"/>
    </source>
</evidence>
<dbReference type="STRING" id="765257.A0A0C9YL31"/>
<evidence type="ECO:0000313" key="3">
    <source>
        <dbReference type="Proteomes" id="UP000054018"/>
    </source>
</evidence>
<protein>
    <recommendedName>
        <fullName evidence="4">JmjC domain-containing protein</fullName>
    </recommendedName>
</protein>
<reference evidence="3" key="2">
    <citation type="submission" date="2015-01" db="EMBL/GenBank/DDBJ databases">
        <title>Evolutionary Origins and Diversification of the Mycorrhizal Mutualists.</title>
        <authorList>
            <consortium name="DOE Joint Genome Institute"/>
            <consortium name="Mycorrhizal Genomics Consortium"/>
            <person name="Kohler A."/>
            <person name="Kuo A."/>
            <person name="Nagy L.G."/>
            <person name="Floudas D."/>
            <person name="Copeland A."/>
            <person name="Barry K.W."/>
            <person name="Cichocki N."/>
            <person name="Veneault-Fourrey C."/>
            <person name="LaButti K."/>
            <person name="Lindquist E.A."/>
            <person name="Lipzen A."/>
            <person name="Lundell T."/>
            <person name="Morin E."/>
            <person name="Murat C."/>
            <person name="Riley R."/>
            <person name="Ohm R."/>
            <person name="Sun H."/>
            <person name="Tunlid A."/>
            <person name="Henrissat B."/>
            <person name="Grigoriev I.V."/>
            <person name="Hibbett D.S."/>
            <person name="Martin F."/>
        </authorList>
    </citation>
    <scope>NUCLEOTIDE SEQUENCE [LARGE SCALE GENOMIC DNA]</scope>
    <source>
        <strain evidence="3">441</strain>
    </source>
</reference>
<dbReference type="Proteomes" id="UP000054018">
    <property type="component" value="Unassembled WGS sequence"/>
</dbReference>
<proteinExistence type="predicted"/>
<evidence type="ECO:0000256" key="1">
    <source>
        <dbReference type="SAM" id="MobiDB-lite"/>
    </source>
</evidence>
<keyword evidence="3" id="KW-1185">Reference proteome</keyword>
<feature type="compositionally biased region" description="Basic and acidic residues" evidence="1">
    <location>
        <begin position="69"/>
        <end position="88"/>
    </location>
</feature>